<dbReference type="Proteomes" id="UP001652623">
    <property type="component" value="Chromosome 9"/>
</dbReference>
<evidence type="ECO:0000256" key="2">
    <source>
        <dbReference type="SAM" id="Phobius"/>
    </source>
</evidence>
<dbReference type="InterPro" id="IPR055464">
    <property type="entry name" value="DUF7036"/>
</dbReference>
<evidence type="ECO:0000256" key="1">
    <source>
        <dbReference type="SAM" id="MobiDB-lite"/>
    </source>
</evidence>
<feature type="region of interest" description="Disordered" evidence="1">
    <location>
        <begin position="318"/>
        <end position="364"/>
    </location>
</feature>
<feature type="region of interest" description="Disordered" evidence="1">
    <location>
        <begin position="391"/>
        <end position="421"/>
    </location>
</feature>
<dbReference type="PANTHER" id="PTHR33826">
    <property type="entry name" value="F20B24.21"/>
    <property type="match status" value="1"/>
</dbReference>
<dbReference type="KEGG" id="zju:107427166"/>
<keyword evidence="2" id="KW-0812">Transmembrane</keyword>
<name>A0A6P4AV28_ZIZJJ</name>
<dbReference type="RefSeq" id="XP_015893002.2">
    <property type="nucleotide sequence ID" value="XM_016037516.4"/>
</dbReference>
<dbReference type="PANTHER" id="PTHR33826:SF4">
    <property type="entry name" value="F20B24.21"/>
    <property type="match status" value="1"/>
</dbReference>
<feature type="domain" description="DUF7036" evidence="3">
    <location>
        <begin position="212"/>
        <end position="302"/>
    </location>
</feature>
<organism evidence="4 5">
    <name type="scientific">Ziziphus jujuba</name>
    <name type="common">Chinese jujube</name>
    <name type="synonym">Ziziphus sativa</name>
    <dbReference type="NCBI Taxonomy" id="326968"/>
    <lineage>
        <taxon>Eukaryota</taxon>
        <taxon>Viridiplantae</taxon>
        <taxon>Streptophyta</taxon>
        <taxon>Embryophyta</taxon>
        <taxon>Tracheophyta</taxon>
        <taxon>Spermatophyta</taxon>
        <taxon>Magnoliopsida</taxon>
        <taxon>eudicotyledons</taxon>
        <taxon>Gunneridae</taxon>
        <taxon>Pentapetalae</taxon>
        <taxon>rosids</taxon>
        <taxon>fabids</taxon>
        <taxon>Rosales</taxon>
        <taxon>Rhamnaceae</taxon>
        <taxon>Paliureae</taxon>
        <taxon>Ziziphus</taxon>
    </lineage>
</organism>
<feature type="domain" description="DUF7036" evidence="3">
    <location>
        <begin position="88"/>
        <end position="179"/>
    </location>
</feature>
<dbReference type="AlphaFoldDB" id="A0A6P4AV28"/>
<keyword evidence="2" id="KW-0472">Membrane</keyword>
<sequence length="485" mass="52415">MGKTEQQNLQQQQSHEAENRGSWGLIYGEYSMVLTRLAKEFSFRCVLVLFLSFSVLLSGIFWILPYYAMESGFDAKEAVRLSAPVQAYFTLEKRVSELVPHIGRLEYDINAEIGVPDTKVAVLSMHRSGASNCTAVVFGVLSDPVNIPINQVYLSLLRSSLIEVFLQQSNLTVTTSIFGQPSKFEILKFQGGITVIPMQAALIWQKPQILFNFTLNNSIADILGNFSEFKDQLKSGLHLTSYENVYVQITNKFGSTTASPVIVQASVLSDLGSLLPQRLKQLAQTITGSPIKNLGLDNSVFGKVKSISLSSYLKGTLSASPPSPSPAPSPELTGPSISPYSAPSTYPPAPSPDTHDIPPYFNNDASPAPSVVNVHPPLPCIYRGLRIAPTTSPASPPNPTVPQALTPSADSPHMGPISQFPPVVSPVQEVSSALSPGERKGNAKGLVAPLLAPFPSSLAIGPSFKEIWLLGFSGLVMFHLLCWSY</sequence>
<evidence type="ECO:0000259" key="3">
    <source>
        <dbReference type="Pfam" id="PF23041"/>
    </source>
</evidence>
<feature type="compositionally biased region" description="Low complexity" evidence="1">
    <location>
        <begin position="335"/>
        <end position="344"/>
    </location>
</feature>
<feature type="transmembrane region" description="Helical" evidence="2">
    <location>
        <begin position="41"/>
        <end position="64"/>
    </location>
</feature>
<keyword evidence="4" id="KW-1185">Reference proteome</keyword>
<dbReference type="GeneID" id="107427166"/>
<proteinExistence type="predicted"/>
<gene>
    <name evidence="5" type="primary">LOC107427166</name>
</gene>
<evidence type="ECO:0000313" key="4">
    <source>
        <dbReference type="Proteomes" id="UP001652623"/>
    </source>
</evidence>
<evidence type="ECO:0000313" key="5">
    <source>
        <dbReference type="RefSeq" id="XP_015893002.2"/>
    </source>
</evidence>
<protein>
    <submittedName>
        <fullName evidence="5">Uncharacterized protein LOC107427166</fullName>
    </submittedName>
</protein>
<keyword evidence="2" id="KW-1133">Transmembrane helix</keyword>
<accession>A0A6P4AV28</accession>
<reference evidence="5" key="1">
    <citation type="submission" date="2025-08" db="UniProtKB">
        <authorList>
            <consortium name="RefSeq"/>
        </authorList>
    </citation>
    <scope>IDENTIFICATION</scope>
    <source>
        <tissue evidence="5">Seedling</tissue>
    </source>
</reference>
<dbReference type="Pfam" id="PF23041">
    <property type="entry name" value="DUF7036"/>
    <property type="match status" value="2"/>
</dbReference>
<dbReference type="InParanoid" id="A0A6P4AV28"/>